<dbReference type="PANTHER" id="PTHR23322:SF1">
    <property type="entry name" value="FAS-ASSOCIATED FACTOR 2"/>
    <property type="match status" value="1"/>
</dbReference>
<evidence type="ECO:0000256" key="2">
    <source>
        <dbReference type="SAM" id="MobiDB-lite"/>
    </source>
</evidence>
<dbReference type="PROSITE" id="PS50033">
    <property type="entry name" value="UBX"/>
    <property type="match status" value="1"/>
</dbReference>
<gene>
    <name evidence="4" type="ORF">BABINDRAFT_160922</name>
</gene>
<dbReference type="SMART" id="SM00166">
    <property type="entry name" value="UBX"/>
    <property type="match status" value="1"/>
</dbReference>
<dbReference type="RefSeq" id="XP_018986015.1">
    <property type="nucleotide sequence ID" value="XM_019128538.1"/>
</dbReference>
<dbReference type="GO" id="GO:0036503">
    <property type="term" value="P:ERAD pathway"/>
    <property type="evidence" value="ECO:0007669"/>
    <property type="project" value="TreeGrafter"/>
</dbReference>
<evidence type="ECO:0000259" key="3">
    <source>
        <dbReference type="PROSITE" id="PS50033"/>
    </source>
</evidence>
<accession>A0A1E3QUQ7</accession>
<protein>
    <recommendedName>
        <fullName evidence="3">UBX domain-containing protein</fullName>
    </recommendedName>
</protein>
<dbReference type="SUPFAM" id="SSF52833">
    <property type="entry name" value="Thioredoxin-like"/>
    <property type="match status" value="1"/>
</dbReference>
<dbReference type="GO" id="GO:0005783">
    <property type="term" value="C:endoplasmic reticulum"/>
    <property type="evidence" value="ECO:0007669"/>
    <property type="project" value="TreeGrafter"/>
</dbReference>
<keyword evidence="5" id="KW-1185">Reference proteome</keyword>
<dbReference type="InterPro" id="IPR036249">
    <property type="entry name" value="Thioredoxin-like_sf"/>
</dbReference>
<dbReference type="AlphaFoldDB" id="A0A1E3QUQ7"/>
<evidence type="ECO:0000313" key="4">
    <source>
        <dbReference type="EMBL" id="ODQ80687.1"/>
    </source>
</evidence>
<reference evidence="5" key="1">
    <citation type="submission" date="2016-05" db="EMBL/GenBank/DDBJ databases">
        <title>Comparative genomics of biotechnologically important yeasts.</title>
        <authorList>
            <consortium name="DOE Joint Genome Institute"/>
            <person name="Riley R."/>
            <person name="Haridas S."/>
            <person name="Wolfe K.H."/>
            <person name="Lopes M.R."/>
            <person name="Hittinger C.T."/>
            <person name="Goker M."/>
            <person name="Salamov A."/>
            <person name="Wisecaver J."/>
            <person name="Long T.M."/>
            <person name="Aerts A.L."/>
            <person name="Barry K."/>
            <person name="Choi C."/>
            <person name="Clum A."/>
            <person name="Coughlan A.Y."/>
            <person name="Deshpande S."/>
            <person name="Douglass A.P."/>
            <person name="Hanson S.J."/>
            <person name="Klenk H.-P."/>
            <person name="Labutti K."/>
            <person name="Lapidus A."/>
            <person name="Lindquist E."/>
            <person name="Lipzen A."/>
            <person name="Meier-Kolthoff J.P."/>
            <person name="Ohm R.A."/>
            <person name="Otillar R.P."/>
            <person name="Pangilinan J."/>
            <person name="Peng Y."/>
            <person name="Rokas A."/>
            <person name="Rosa C.A."/>
            <person name="Scheuner C."/>
            <person name="Sibirny A.A."/>
            <person name="Slot J.C."/>
            <person name="Stielow J.B."/>
            <person name="Sun H."/>
            <person name="Kurtzman C.P."/>
            <person name="Blackwell M."/>
            <person name="Grigoriev I.V."/>
            <person name="Jeffries T.W."/>
        </authorList>
    </citation>
    <scope>NUCLEOTIDE SEQUENCE [LARGE SCALE GENOMIC DNA]</scope>
    <source>
        <strain evidence="5">NRRL Y-12698</strain>
    </source>
</reference>
<dbReference type="GO" id="GO:0043130">
    <property type="term" value="F:ubiquitin binding"/>
    <property type="evidence" value="ECO:0007669"/>
    <property type="project" value="TreeGrafter"/>
</dbReference>
<evidence type="ECO:0000256" key="1">
    <source>
        <dbReference type="ARBA" id="ARBA00023054"/>
    </source>
</evidence>
<feature type="domain" description="UBX" evidence="3">
    <location>
        <begin position="336"/>
        <end position="435"/>
    </location>
</feature>
<dbReference type="InterPro" id="IPR006577">
    <property type="entry name" value="UAS"/>
</dbReference>
<dbReference type="InterPro" id="IPR029071">
    <property type="entry name" value="Ubiquitin-like_domsf"/>
</dbReference>
<dbReference type="GeneID" id="30146391"/>
<dbReference type="Proteomes" id="UP000094336">
    <property type="component" value="Unassembled WGS sequence"/>
</dbReference>
<dbReference type="Pfam" id="PF00789">
    <property type="entry name" value="UBX"/>
    <property type="match status" value="1"/>
</dbReference>
<sequence length="435" mass="49614">MSNDGLWTHLTRSNGQRLGSEMPGSFPTDEEQDISTERSYVTFPSMDTETQQVWKDNAAYYFQLCVIFPLNMVLQVASHLVIVVARLPLVQRLHLLSQQSFGKASPADKAGKFIREFEERYSPLVSSGEMPPFMECSYTHALYTAKKQAKFLLIWLQNDDHDDTAPFIMDYLLSSEFVRLIEEHKMLLWGGNTLESEAYQVSNNLHVTKFPVMLLLCLTSAVTETANGPVSSTPKLTTVLKLQGLPKQPGEFLSLLRARIGTYEPNLVSIRGELQEAEVSKMIRLQQDEAYQTSLRQDRENAQRRAVERERQLQLEKQAKERDNWVKWKAITLPTEPAEGARVAIRLPSGQKVLRRFLATQLLVEIFDFVEVARNGLLGYTGHFRAPEPGYHHEFTFRVFSVVPKKELLPNPVMTVQEEDTVWPNGNLVVEAEQV</sequence>
<dbReference type="EMBL" id="KV454429">
    <property type="protein sequence ID" value="ODQ80687.1"/>
    <property type="molecule type" value="Genomic_DNA"/>
</dbReference>
<dbReference type="SMART" id="SM00594">
    <property type="entry name" value="UAS"/>
    <property type="match status" value="1"/>
</dbReference>
<dbReference type="CDD" id="cd01767">
    <property type="entry name" value="UBX"/>
    <property type="match status" value="1"/>
</dbReference>
<dbReference type="InterPro" id="IPR050730">
    <property type="entry name" value="UBX_domain-protein"/>
</dbReference>
<dbReference type="SUPFAM" id="SSF54236">
    <property type="entry name" value="Ubiquitin-like"/>
    <property type="match status" value="1"/>
</dbReference>
<organism evidence="4 5">
    <name type="scientific">Babjeviella inositovora NRRL Y-12698</name>
    <dbReference type="NCBI Taxonomy" id="984486"/>
    <lineage>
        <taxon>Eukaryota</taxon>
        <taxon>Fungi</taxon>
        <taxon>Dikarya</taxon>
        <taxon>Ascomycota</taxon>
        <taxon>Saccharomycotina</taxon>
        <taxon>Pichiomycetes</taxon>
        <taxon>Serinales incertae sedis</taxon>
        <taxon>Babjeviella</taxon>
    </lineage>
</organism>
<evidence type="ECO:0000313" key="5">
    <source>
        <dbReference type="Proteomes" id="UP000094336"/>
    </source>
</evidence>
<keyword evidence="1" id="KW-0175">Coiled coil</keyword>
<feature type="region of interest" description="Disordered" evidence="2">
    <location>
        <begin position="1"/>
        <end position="33"/>
    </location>
</feature>
<dbReference type="PANTHER" id="PTHR23322">
    <property type="entry name" value="FAS-ASSOCIATED PROTEIN"/>
    <property type="match status" value="1"/>
</dbReference>
<feature type="compositionally biased region" description="Polar residues" evidence="2">
    <location>
        <begin position="1"/>
        <end position="17"/>
    </location>
</feature>
<dbReference type="OrthoDB" id="1026733at2759"/>
<dbReference type="InterPro" id="IPR001012">
    <property type="entry name" value="UBX_dom"/>
</dbReference>
<dbReference type="Gene3D" id="3.10.20.90">
    <property type="entry name" value="Phosphatidylinositol 3-kinase Catalytic Subunit, Chain A, domain 1"/>
    <property type="match status" value="1"/>
</dbReference>
<proteinExistence type="predicted"/>
<dbReference type="STRING" id="984486.A0A1E3QUQ7"/>
<name>A0A1E3QUQ7_9ASCO</name>
<dbReference type="Gene3D" id="3.40.30.10">
    <property type="entry name" value="Glutaredoxin"/>
    <property type="match status" value="1"/>
</dbReference>